<protein>
    <submittedName>
        <fullName evidence="4">TrfB-related DNA-binding protein</fullName>
    </submittedName>
</protein>
<feature type="domain" description="TrfB transcriptional repressor protein" evidence="3">
    <location>
        <begin position="6"/>
        <end position="87"/>
    </location>
</feature>
<dbReference type="Proteomes" id="UP001596031">
    <property type="component" value="Unassembled WGS sequence"/>
</dbReference>
<keyword evidence="4" id="KW-0238">DNA-binding</keyword>
<accession>A0ABW0PCJ4</accession>
<keyword evidence="1" id="KW-0805">Transcription regulation</keyword>
<dbReference type="Gene3D" id="1.10.10.2690">
    <property type="match status" value="1"/>
</dbReference>
<keyword evidence="5" id="KW-1185">Reference proteome</keyword>
<organism evidence="4 5">
    <name type="scientific">Massilia jejuensis</name>
    <dbReference type="NCBI Taxonomy" id="648894"/>
    <lineage>
        <taxon>Bacteria</taxon>
        <taxon>Pseudomonadati</taxon>
        <taxon>Pseudomonadota</taxon>
        <taxon>Betaproteobacteria</taxon>
        <taxon>Burkholderiales</taxon>
        <taxon>Oxalobacteraceae</taxon>
        <taxon>Telluria group</taxon>
        <taxon>Massilia</taxon>
    </lineage>
</organism>
<evidence type="ECO:0000256" key="1">
    <source>
        <dbReference type="ARBA" id="ARBA00023015"/>
    </source>
</evidence>
<dbReference type="Pfam" id="PF16509">
    <property type="entry name" value="KORA"/>
    <property type="match status" value="1"/>
</dbReference>
<name>A0ABW0PCJ4_9BURK</name>
<evidence type="ECO:0000313" key="4">
    <source>
        <dbReference type="EMBL" id="MFC5510374.1"/>
    </source>
</evidence>
<reference evidence="5" key="1">
    <citation type="journal article" date="2019" name="Int. J. Syst. Evol. Microbiol.">
        <title>The Global Catalogue of Microorganisms (GCM) 10K type strain sequencing project: providing services to taxonomists for standard genome sequencing and annotation.</title>
        <authorList>
            <consortium name="The Broad Institute Genomics Platform"/>
            <consortium name="The Broad Institute Genome Sequencing Center for Infectious Disease"/>
            <person name="Wu L."/>
            <person name="Ma J."/>
        </authorList>
    </citation>
    <scope>NUCLEOTIDE SEQUENCE [LARGE SCALE GENOMIC DNA]</scope>
    <source>
        <strain evidence="5">CCUG 38813</strain>
    </source>
</reference>
<dbReference type="InterPro" id="IPR053721">
    <property type="entry name" value="Fimbrial_Adhesin_Reg"/>
</dbReference>
<dbReference type="RefSeq" id="WP_379717620.1">
    <property type="nucleotide sequence ID" value="NZ_JBHSMS010000015.1"/>
</dbReference>
<dbReference type="GO" id="GO:0003677">
    <property type="term" value="F:DNA binding"/>
    <property type="evidence" value="ECO:0007669"/>
    <property type="project" value="UniProtKB-KW"/>
</dbReference>
<evidence type="ECO:0000259" key="3">
    <source>
        <dbReference type="Pfam" id="PF16509"/>
    </source>
</evidence>
<proteinExistence type="predicted"/>
<gene>
    <name evidence="4" type="ORF">ACFPOU_04430</name>
</gene>
<comment type="caution">
    <text evidence="4">The sequence shown here is derived from an EMBL/GenBank/DDBJ whole genome shotgun (WGS) entry which is preliminary data.</text>
</comment>
<keyword evidence="2" id="KW-0804">Transcription</keyword>
<evidence type="ECO:0000313" key="5">
    <source>
        <dbReference type="Proteomes" id="UP001596031"/>
    </source>
</evidence>
<evidence type="ECO:0000256" key="2">
    <source>
        <dbReference type="ARBA" id="ARBA00023163"/>
    </source>
</evidence>
<sequence length="123" mass="13424">MKLKRLTPEDFDRLAEGTRLQDRTRQLAREVLVDGESPSDVAARAGMTKQRVGLAVGVIEKAYFADKGGGLGWVSMEMELPERVALQLDELAQALKASGDQAKLEQASEIVMAALSKARKLLN</sequence>
<dbReference type="EMBL" id="JBHSMS010000015">
    <property type="protein sequence ID" value="MFC5510374.1"/>
    <property type="molecule type" value="Genomic_DNA"/>
</dbReference>
<dbReference type="InterPro" id="IPR032428">
    <property type="entry name" value="TrfB"/>
</dbReference>